<protein>
    <submittedName>
        <fullName evidence="2">Uncharacterized protein</fullName>
    </submittedName>
</protein>
<dbReference type="EMBL" id="JANPWB010000009">
    <property type="protein sequence ID" value="KAJ1152919.1"/>
    <property type="molecule type" value="Genomic_DNA"/>
</dbReference>
<sequence>MFDDDSFLDFLCLLIFSVIDGIVNCVTDGTINGDAICDVSCNNGVIFADEADVGRRDVAIDNAFIVVFDDGGEEMDILSINKVTERDVDYGHREHI</sequence>
<accession>A0AAV7RKX5</accession>
<feature type="signal peptide" evidence="1">
    <location>
        <begin position="1"/>
        <end position="25"/>
    </location>
</feature>
<evidence type="ECO:0000313" key="3">
    <source>
        <dbReference type="Proteomes" id="UP001066276"/>
    </source>
</evidence>
<keyword evidence="3" id="KW-1185">Reference proteome</keyword>
<comment type="caution">
    <text evidence="2">The sequence shown here is derived from an EMBL/GenBank/DDBJ whole genome shotgun (WGS) entry which is preliminary data.</text>
</comment>
<evidence type="ECO:0000313" key="2">
    <source>
        <dbReference type="EMBL" id="KAJ1152919.1"/>
    </source>
</evidence>
<dbReference type="Proteomes" id="UP001066276">
    <property type="component" value="Chromosome 5"/>
</dbReference>
<evidence type="ECO:0000256" key="1">
    <source>
        <dbReference type="SAM" id="SignalP"/>
    </source>
</evidence>
<gene>
    <name evidence="2" type="ORF">NDU88_005693</name>
</gene>
<proteinExistence type="predicted"/>
<dbReference type="AlphaFoldDB" id="A0AAV7RKX5"/>
<organism evidence="2 3">
    <name type="scientific">Pleurodeles waltl</name>
    <name type="common">Iberian ribbed newt</name>
    <dbReference type="NCBI Taxonomy" id="8319"/>
    <lineage>
        <taxon>Eukaryota</taxon>
        <taxon>Metazoa</taxon>
        <taxon>Chordata</taxon>
        <taxon>Craniata</taxon>
        <taxon>Vertebrata</taxon>
        <taxon>Euteleostomi</taxon>
        <taxon>Amphibia</taxon>
        <taxon>Batrachia</taxon>
        <taxon>Caudata</taxon>
        <taxon>Salamandroidea</taxon>
        <taxon>Salamandridae</taxon>
        <taxon>Pleurodelinae</taxon>
        <taxon>Pleurodeles</taxon>
    </lineage>
</organism>
<keyword evidence="1" id="KW-0732">Signal</keyword>
<name>A0AAV7RKX5_PLEWA</name>
<reference evidence="2" key="1">
    <citation type="journal article" date="2022" name="bioRxiv">
        <title>Sequencing and chromosome-scale assembly of the giantPleurodeles waltlgenome.</title>
        <authorList>
            <person name="Brown T."/>
            <person name="Elewa A."/>
            <person name="Iarovenko S."/>
            <person name="Subramanian E."/>
            <person name="Araus A.J."/>
            <person name="Petzold A."/>
            <person name="Susuki M."/>
            <person name="Suzuki K.-i.T."/>
            <person name="Hayashi T."/>
            <person name="Toyoda A."/>
            <person name="Oliveira C."/>
            <person name="Osipova E."/>
            <person name="Leigh N.D."/>
            <person name="Simon A."/>
            <person name="Yun M.H."/>
        </authorList>
    </citation>
    <scope>NUCLEOTIDE SEQUENCE</scope>
    <source>
        <strain evidence="2">20211129_DDA</strain>
        <tissue evidence="2">Liver</tissue>
    </source>
</reference>
<feature type="chain" id="PRO_5043485092" evidence="1">
    <location>
        <begin position="26"/>
        <end position="96"/>
    </location>
</feature>